<evidence type="ECO:0000256" key="2">
    <source>
        <dbReference type="ARBA" id="ARBA00009446"/>
    </source>
</evidence>
<protein>
    <recommendedName>
        <fullName evidence="8">DNA topoisomerase 3</fullName>
        <ecNumber evidence="8">5.6.2.1</ecNumber>
    </recommendedName>
    <alternativeName>
        <fullName evidence="8">DNA topoisomerase III</fullName>
    </alternativeName>
</protein>
<sequence length="734" mass="83249">MGKILVLAEKPSVGRDLAKVLHCNKKNGGYIEGDKYVVTWALGHLVTLADPEVYDDKYKSWKLEDLPMLPKHLKLVVIRQSGKQFNAVREQLNRKDVTEIVIATDAGREGELVARWILEKVRVNKPVKRLWISSQTDKAILEGFRNLKSSSQYDNLYKAAQCRAEADWVVGLNITRALTCKHNAQLTAGRVQSATLAMIVNHEEEIKNFKPKDYFTISAKAKGFTLKWRDKNNNSSIFDEDKVNKILADTKGKEGNVVQVTESYKKQHAPSLYDLTELQRDANRIFGYSAKQTLSIMQRLYENYKILTYPRTDSRYISTDIVATLPERLKAISIGSYRAAASEILKGKINAHKGFVDNSKISDHHAIIPTEETVKLSLLSNEEKNVYDLVVKRFLSVMLPPFEYLQTTIFADINGESFAAKGNVIKSKGWKKVYDRVSDLTEDEDEKDNQELPLIKKGDKLNITSVESKKLKTKPPARFNEGTLLSAMEKPQKYVSIDKVHAKTLGETGGIGTVATRADIIEKLFNMFYLEKNGKEIIPTSKGKQLIELVPDELKSPLLTAEWELELELISKGKKDPRVFTDRMRKYAAELVEDVKGSSDKFKHDNLTGKKCPRCGKYMLEVKGKHGVMNVCQDRACGHRENISKFTNVRCPECKKRLELRGQGEGQIYVCVNTNCNFREKASVFNKRFKESESKLNKKDVSKYMKKMKAENKTNMNSALAEALANMKFKSSDS</sequence>
<comment type="function">
    <text evidence="8">Releases the supercoiling and torsional tension of DNA, which is introduced during the DNA replication and transcription, by transiently cleaving and rejoining one strand of the DNA duplex. Introduces a single-strand break via transesterification at a target site in duplex DNA. The scissile phosphodiester is attacked by the catalytic tyrosine of the enzyme, resulting in the formation of a DNA-(5'-phosphotyrosyl)-enzyme intermediate and the expulsion of a 3'-OH DNA strand. The free DNA strand then undergoes passage around the unbroken strand, thus removing DNA supercoils. Finally, in the religation step, the DNA 3'-OH attacks the covalent intermediate to expel the active-site tyrosine and restore the DNA phosphodiester backbone.</text>
</comment>
<evidence type="ECO:0000256" key="4">
    <source>
        <dbReference type="ARBA" id="ARBA00022842"/>
    </source>
</evidence>
<organism evidence="11 12">
    <name type="scientific">Candidatus Clostridium eludens</name>
    <dbReference type="NCBI Taxonomy" id="3381663"/>
    <lineage>
        <taxon>Bacteria</taxon>
        <taxon>Bacillati</taxon>
        <taxon>Bacillota</taxon>
        <taxon>Clostridia</taxon>
        <taxon>Eubacteriales</taxon>
        <taxon>Clostridiaceae</taxon>
        <taxon>Clostridium</taxon>
    </lineage>
</organism>
<gene>
    <name evidence="8" type="primary">topB</name>
    <name evidence="11" type="ORF">ACJDU8_14620</name>
</gene>
<dbReference type="RefSeq" id="WP_406792887.1">
    <property type="nucleotide sequence ID" value="NZ_JBJHZX010000021.1"/>
</dbReference>
<comment type="cofactor">
    <cofactor evidence="8">
        <name>Mg(2+)</name>
        <dbReference type="ChEBI" id="CHEBI:18420"/>
    </cofactor>
</comment>
<feature type="binding site" evidence="8">
    <location>
        <position position="9"/>
    </location>
    <ligand>
        <name>Mg(2+)</name>
        <dbReference type="ChEBI" id="CHEBI:18420"/>
        <note>catalytic</note>
    </ligand>
</feature>
<dbReference type="NCBIfam" id="NF005829">
    <property type="entry name" value="PRK07726.1"/>
    <property type="match status" value="1"/>
</dbReference>
<evidence type="ECO:0000256" key="3">
    <source>
        <dbReference type="ARBA" id="ARBA00022723"/>
    </source>
</evidence>
<dbReference type="InterPro" id="IPR023405">
    <property type="entry name" value="Topo_IA_core_domain"/>
</dbReference>
<dbReference type="InterPro" id="IPR013825">
    <property type="entry name" value="Topo_IA_cen_sub2"/>
</dbReference>
<evidence type="ECO:0000256" key="7">
    <source>
        <dbReference type="ARBA" id="ARBA00023235"/>
    </source>
</evidence>
<evidence type="ECO:0000313" key="11">
    <source>
        <dbReference type="EMBL" id="MFL0196780.1"/>
    </source>
</evidence>
<evidence type="ECO:0000259" key="9">
    <source>
        <dbReference type="PROSITE" id="PS50880"/>
    </source>
</evidence>
<dbReference type="InterPro" id="IPR023406">
    <property type="entry name" value="Topo_IA_AS"/>
</dbReference>
<dbReference type="PRINTS" id="PR00417">
    <property type="entry name" value="PRTPISMRASEI"/>
</dbReference>
<reference evidence="11 12" key="1">
    <citation type="submission" date="2024-11" db="EMBL/GenBank/DDBJ databases">
        <authorList>
            <person name="Heng Y.C."/>
            <person name="Lim A.C.H."/>
            <person name="Lee J.K.Y."/>
            <person name="Kittelmann S."/>
        </authorList>
    </citation>
    <scope>NUCLEOTIDE SEQUENCE [LARGE SCALE GENOMIC DNA]</scope>
    <source>
        <strain evidence="11 12">WILCCON 0269</strain>
    </source>
</reference>
<feature type="site" description="Interaction with DNA" evidence="8">
    <location>
        <position position="311"/>
    </location>
</feature>
<dbReference type="InterPro" id="IPR034144">
    <property type="entry name" value="TOPRIM_TopoIII"/>
</dbReference>
<dbReference type="InterPro" id="IPR006171">
    <property type="entry name" value="TOPRIM_dom"/>
</dbReference>
<proteinExistence type="inferred from homology"/>
<keyword evidence="3 8" id="KW-0479">Metal-binding</keyword>
<dbReference type="PANTHER" id="PTHR11390:SF21">
    <property type="entry name" value="DNA TOPOISOMERASE 3-ALPHA"/>
    <property type="match status" value="1"/>
</dbReference>
<dbReference type="SMART" id="SM00436">
    <property type="entry name" value="TOP1Bc"/>
    <property type="match status" value="1"/>
</dbReference>
<dbReference type="PROSITE" id="PS00396">
    <property type="entry name" value="TOPO_IA_1"/>
    <property type="match status" value="1"/>
</dbReference>
<dbReference type="Pfam" id="PF01751">
    <property type="entry name" value="Toprim"/>
    <property type="match status" value="1"/>
</dbReference>
<feature type="site" description="Interaction with DNA" evidence="8">
    <location>
        <position position="168"/>
    </location>
</feature>
<keyword evidence="4 8" id="KW-0460">Magnesium</keyword>
<evidence type="ECO:0000313" key="12">
    <source>
        <dbReference type="Proteomes" id="UP001623660"/>
    </source>
</evidence>
<dbReference type="CDD" id="cd03362">
    <property type="entry name" value="TOPRIM_TopoIA_TopoIII"/>
    <property type="match status" value="1"/>
</dbReference>
<dbReference type="PROSITE" id="PS50880">
    <property type="entry name" value="TOPRIM"/>
    <property type="match status" value="1"/>
</dbReference>
<dbReference type="InterPro" id="IPR003602">
    <property type="entry name" value="Topo_IA_DNA-bd_dom"/>
</dbReference>
<dbReference type="PROSITE" id="PS52039">
    <property type="entry name" value="TOPO_IA_2"/>
    <property type="match status" value="1"/>
</dbReference>
<dbReference type="SMART" id="SM00437">
    <property type="entry name" value="TOP1Ac"/>
    <property type="match status" value="1"/>
</dbReference>
<dbReference type="Proteomes" id="UP001623660">
    <property type="component" value="Unassembled WGS sequence"/>
</dbReference>
<name>A0ABW8SL91_9CLOT</name>
<keyword evidence="6 8" id="KW-0238">DNA-binding</keyword>
<dbReference type="EC" id="5.6.2.1" evidence="8"/>
<feature type="binding site" evidence="8">
    <location>
        <position position="105"/>
    </location>
    <ligand>
        <name>Mg(2+)</name>
        <dbReference type="ChEBI" id="CHEBI:18420"/>
        <note>catalytic</note>
    </ligand>
</feature>
<accession>A0ABW8SL91</accession>
<dbReference type="Gene3D" id="3.40.50.140">
    <property type="match status" value="1"/>
</dbReference>
<evidence type="ECO:0000256" key="6">
    <source>
        <dbReference type="ARBA" id="ARBA00023125"/>
    </source>
</evidence>
<dbReference type="SMART" id="SM00493">
    <property type="entry name" value="TOPRIM"/>
    <property type="match status" value="1"/>
</dbReference>
<dbReference type="HAMAP" id="MF_00953">
    <property type="entry name" value="Topoisom_3_prok"/>
    <property type="match status" value="1"/>
</dbReference>
<dbReference type="PANTHER" id="PTHR11390">
    <property type="entry name" value="PROKARYOTIC DNA TOPOISOMERASE"/>
    <property type="match status" value="1"/>
</dbReference>
<feature type="domain" description="Topo IA-type catalytic" evidence="10">
    <location>
        <begin position="153"/>
        <end position="592"/>
    </location>
</feature>
<dbReference type="CDD" id="cd00186">
    <property type="entry name" value="TOP1Ac"/>
    <property type="match status" value="1"/>
</dbReference>
<dbReference type="InterPro" id="IPR000380">
    <property type="entry name" value="Topo_IA"/>
</dbReference>
<feature type="domain" description="Toprim" evidence="9">
    <location>
        <begin position="3"/>
        <end position="136"/>
    </location>
</feature>
<dbReference type="Gene3D" id="1.10.290.10">
    <property type="entry name" value="Topoisomerase I, domain 4"/>
    <property type="match status" value="1"/>
</dbReference>
<keyword evidence="12" id="KW-1185">Reference proteome</keyword>
<comment type="caution">
    <text evidence="11">The sequence shown here is derived from an EMBL/GenBank/DDBJ whole genome shotgun (WGS) entry which is preliminary data.</text>
</comment>
<feature type="site" description="Interaction with DNA" evidence="8">
    <location>
        <position position="176"/>
    </location>
</feature>
<dbReference type="InterPro" id="IPR013497">
    <property type="entry name" value="Topo_IA_cen"/>
</dbReference>
<feature type="site" description="Interaction with DNA" evidence="8">
    <location>
        <position position="61"/>
    </location>
</feature>
<comment type="catalytic activity">
    <reaction evidence="1 8">
        <text>ATP-independent breakage of single-stranded DNA, followed by passage and rejoining.</text>
        <dbReference type="EC" id="5.6.2.1"/>
    </reaction>
</comment>
<dbReference type="SUPFAM" id="SSF56712">
    <property type="entry name" value="Prokaryotic type I DNA topoisomerase"/>
    <property type="match status" value="1"/>
</dbReference>
<feature type="active site" description="O-(5'-phospho-DNA)-tyrosine intermediate" evidence="8">
    <location>
        <position position="309"/>
    </location>
</feature>
<comment type="similarity">
    <text evidence="2 8">Belongs to the type IA topoisomerase family.</text>
</comment>
<dbReference type="EMBL" id="JBJHZX010000021">
    <property type="protein sequence ID" value="MFL0196780.1"/>
    <property type="molecule type" value="Genomic_DNA"/>
</dbReference>
<dbReference type="InterPro" id="IPR005738">
    <property type="entry name" value="TopoIII"/>
</dbReference>
<dbReference type="Gene3D" id="2.70.20.10">
    <property type="entry name" value="Topoisomerase I, domain 3"/>
    <property type="match status" value="1"/>
</dbReference>
<evidence type="ECO:0000256" key="8">
    <source>
        <dbReference type="HAMAP-Rule" id="MF_00953"/>
    </source>
</evidence>
<keyword evidence="5 8" id="KW-0799">Topoisomerase</keyword>
<evidence type="ECO:0000259" key="10">
    <source>
        <dbReference type="PROSITE" id="PS52039"/>
    </source>
</evidence>
<dbReference type="NCBIfam" id="TIGR01056">
    <property type="entry name" value="topB"/>
    <property type="match status" value="1"/>
</dbReference>
<dbReference type="InterPro" id="IPR003601">
    <property type="entry name" value="Topo_IA_2"/>
</dbReference>
<dbReference type="Pfam" id="PF01131">
    <property type="entry name" value="Topoisom_bac"/>
    <property type="match status" value="1"/>
</dbReference>
<comment type="caution">
    <text evidence="8">Lacks conserved residue(s) required for the propagation of feature annotation.</text>
</comment>
<dbReference type="InterPro" id="IPR013826">
    <property type="entry name" value="Topo_IA_cen_sub3"/>
</dbReference>
<keyword evidence="7 8" id="KW-0413">Isomerase</keyword>
<dbReference type="Gene3D" id="1.10.460.10">
    <property type="entry name" value="Topoisomerase I, domain 2"/>
    <property type="match status" value="1"/>
</dbReference>
<dbReference type="GO" id="GO:0003917">
    <property type="term" value="F:DNA topoisomerase type I (single strand cut, ATP-independent) activity"/>
    <property type="evidence" value="ECO:0007669"/>
    <property type="project" value="UniProtKB-EC"/>
</dbReference>
<dbReference type="InterPro" id="IPR013824">
    <property type="entry name" value="Topo_IA_cen_sub1"/>
</dbReference>
<evidence type="ECO:0000256" key="5">
    <source>
        <dbReference type="ARBA" id="ARBA00023029"/>
    </source>
</evidence>
<evidence type="ECO:0000256" key="1">
    <source>
        <dbReference type="ARBA" id="ARBA00000213"/>
    </source>
</evidence>